<dbReference type="Gene3D" id="3.10.180.10">
    <property type="entry name" value="2,3-Dihydroxybiphenyl 1,2-Dioxygenase, domain 1"/>
    <property type="match status" value="1"/>
</dbReference>
<sequence length="117" mass="12586">MRSFVKLLVTDAPASVRFYEGLGFERIASEPPILRLQWGGESDVYLISPPAGLKLEGKKGMGVLVGFRAGEAGVDAVAQKAAALGAPVEGPQVQPWYTREIIVTDPDGYRLNFIEPA</sequence>
<organism evidence="2 3">
    <name type="scientific">Corallococcus praedator</name>
    <dbReference type="NCBI Taxonomy" id="2316724"/>
    <lineage>
        <taxon>Bacteria</taxon>
        <taxon>Pseudomonadati</taxon>
        <taxon>Myxococcota</taxon>
        <taxon>Myxococcia</taxon>
        <taxon>Myxococcales</taxon>
        <taxon>Cystobacterineae</taxon>
        <taxon>Myxococcaceae</taxon>
        <taxon>Corallococcus</taxon>
    </lineage>
</organism>
<dbReference type="RefSeq" id="WP_120583554.1">
    <property type="nucleotide sequence ID" value="NZ_RAWI01000134.1"/>
</dbReference>
<name>A0ABX9QH06_9BACT</name>
<dbReference type="PROSITE" id="PS51819">
    <property type="entry name" value="VOC"/>
    <property type="match status" value="1"/>
</dbReference>
<accession>A0ABX9QH06</accession>
<comment type="caution">
    <text evidence="2">The sequence shown here is derived from an EMBL/GenBank/DDBJ whole genome shotgun (WGS) entry which is preliminary data.</text>
</comment>
<keyword evidence="3" id="KW-1185">Reference proteome</keyword>
<dbReference type="Pfam" id="PF00903">
    <property type="entry name" value="Glyoxalase"/>
    <property type="match status" value="1"/>
</dbReference>
<proteinExistence type="predicted"/>
<evidence type="ECO:0000259" key="1">
    <source>
        <dbReference type="PROSITE" id="PS51819"/>
    </source>
</evidence>
<reference evidence="2 3" key="1">
    <citation type="submission" date="2018-09" db="EMBL/GenBank/DDBJ databases">
        <authorList>
            <person name="Livingstone P.G."/>
            <person name="Whitworth D.E."/>
        </authorList>
    </citation>
    <scope>NUCLEOTIDE SEQUENCE [LARGE SCALE GENOMIC DNA]</scope>
    <source>
        <strain evidence="2 3">CA031B</strain>
    </source>
</reference>
<feature type="domain" description="VOC" evidence="1">
    <location>
        <begin position="1"/>
        <end position="116"/>
    </location>
</feature>
<dbReference type="InterPro" id="IPR029068">
    <property type="entry name" value="Glyas_Bleomycin-R_OHBP_Dase"/>
</dbReference>
<gene>
    <name evidence="2" type="ORF">D7Y13_18795</name>
</gene>
<evidence type="ECO:0000313" key="2">
    <source>
        <dbReference type="EMBL" id="RKI07049.1"/>
    </source>
</evidence>
<dbReference type="EMBL" id="RAWI01000134">
    <property type="protein sequence ID" value="RKI07049.1"/>
    <property type="molecule type" value="Genomic_DNA"/>
</dbReference>
<dbReference type="CDD" id="cd06587">
    <property type="entry name" value="VOC"/>
    <property type="match status" value="1"/>
</dbReference>
<evidence type="ECO:0000313" key="3">
    <source>
        <dbReference type="Proteomes" id="UP000278907"/>
    </source>
</evidence>
<dbReference type="InterPro" id="IPR037523">
    <property type="entry name" value="VOC_core"/>
</dbReference>
<dbReference type="Proteomes" id="UP000278907">
    <property type="component" value="Unassembled WGS sequence"/>
</dbReference>
<dbReference type="SUPFAM" id="SSF54593">
    <property type="entry name" value="Glyoxalase/Bleomycin resistance protein/Dihydroxybiphenyl dioxygenase"/>
    <property type="match status" value="1"/>
</dbReference>
<dbReference type="InterPro" id="IPR004360">
    <property type="entry name" value="Glyas_Fos-R_dOase_dom"/>
</dbReference>
<protein>
    <submittedName>
        <fullName evidence="2">VOC family protein</fullName>
    </submittedName>
</protein>